<dbReference type="Gene3D" id="1.10.287.1050">
    <property type="entry name" value="H-NS histone-like proteins"/>
    <property type="match status" value="1"/>
</dbReference>
<organism evidence="2">
    <name type="scientific">Klebsiella pneumoniae</name>
    <dbReference type="NCBI Taxonomy" id="573"/>
    <lineage>
        <taxon>Bacteria</taxon>
        <taxon>Pseudomonadati</taxon>
        <taxon>Pseudomonadota</taxon>
        <taxon>Gammaproteobacteria</taxon>
        <taxon>Enterobacterales</taxon>
        <taxon>Enterobacteriaceae</taxon>
        <taxon>Klebsiella/Raoultella group</taxon>
        <taxon>Klebsiella</taxon>
        <taxon>Klebsiella pneumoniae complex</taxon>
    </lineage>
</organism>
<name>A0A3G4RJB0_KLEPN</name>
<dbReference type="GO" id="GO:0046983">
    <property type="term" value="F:protein dimerization activity"/>
    <property type="evidence" value="ECO:0007669"/>
    <property type="project" value="InterPro"/>
</dbReference>
<keyword evidence="2" id="KW-0614">Plasmid</keyword>
<sequence length="58" mass="6559">MSDYSSAIKVFSNIRSLRALARETDYEVLTDIAEKLNKPVRLKSRVPTNTSLMTRTGI</sequence>
<evidence type="ECO:0000259" key="1">
    <source>
        <dbReference type="Pfam" id="PF22470"/>
    </source>
</evidence>
<dbReference type="Pfam" id="PF22470">
    <property type="entry name" value="Histone_HNS_N"/>
    <property type="match status" value="1"/>
</dbReference>
<dbReference type="InterPro" id="IPR054180">
    <property type="entry name" value="H-NS-like_N"/>
</dbReference>
<accession>A0A3G4RJB0</accession>
<proteinExistence type="predicted"/>
<dbReference type="EMBL" id="MK079571">
    <property type="protein sequence ID" value="AYU65741.1"/>
    <property type="molecule type" value="Genomic_DNA"/>
</dbReference>
<dbReference type="SUPFAM" id="SSF81273">
    <property type="entry name" value="H-NS histone-like proteins"/>
    <property type="match status" value="1"/>
</dbReference>
<dbReference type="AlphaFoldDB" id="A0A3G4RJB0"/>
<protein>
    <recommendedName>
        <fullName evidence="1">DNA-binding protein H-NS-like N-terminal domain-containing protein</fullName>
    </recommendedName>
</protein>
<geneLocation type="plasmid" evidence="2">
    <name>pHNBF16</name>
</geneLocation>
<dbReference type="InterPro" id="IPR027454">
    <property type="entry name" value="Histone_HNS_N"/>
</dbReference>
<feature type="domain" description="DNA-binding protein H-NS-like N-terminal" evidence="1">
    <location>
        <begin position="5"/>
        <end position="38"/>
    </location>
</feature>
<evidence type="ECO:0000313" key="2">
    <source>
        <dbReference type="EMBL" id="AYU65741.1"/>
    </source>
</evidence>
<reference evidence="2" key="1">
    <citation type="submission" date="2018-10" db="EMBL/GenBank/DDBJ databases">
        <title>Complete sequence of plasmid pHNBF16.</title>
        <authorList>
            <person name="Liu J.H."/>
            <person name="Huang X."/>
            <person name="Luo J."/>
        </authorList>
    </citation>
    <scope>NUCLEOTIDE SEQUENCE</scope>
    <source>
        <strain evidence="2">6BF16CTX</strain>
        <plasmid evidence="2">pHNBF16</plasmid>
    </source>
</reference>